<organism evidence="3 4">
    <name type="scientific">Dentipellis fragilis</name>
    <dbReference type="NCBI Taxonomy" id="205917"/>
    <lineage>
        <taxon>Eukaryota</taxon>
        <taxon>Fungi</taxon>
        <taxon>Dikarya</taxon>
        <taxon>Basidiomycota</taxon>
        <taxon>Agaricomycotina</taxon>
        <taxon>Agaricomycetes</taxon>
        <taxon>Russulales</taxon>
        <taxon>Hericiaceae</taxon>
        <taxon>Dentipellis</taxon>
    </lineage>
</organism>
<proteinExistence type="predicted"/>
<evidence type="ECO:0000259" key="2">
    <source>
        <dbReference type="Pfam" id="PF24883"/>
    </source>
</evidence>
<keyword evidence="4" id="KW-1185">Reference proteome</keyword>
<dbReference type="PANTHER" id="PTHR10039:SF16">
    <property type="entry name" value="GPI INOSITOL-DEACYLASE"/>
    <property type="match status" value="1"/>
</dbReference>
<sequence length="385" mass="43673">MLLFVGLVTKDVQKGRLLLYAQNIFSMNDAISGALRKLDDLTKEEKLAVLAEVHQTAHKALQVLEALKGDDELQKCYDWLHPSDPWANHNAAQDKAYKSTAGSGKSILCSTIIENVLVKIVKPPTSAAAFFYFDFKDPAKQTFRDLLGSLLWQLSNQNLAASSVMKQFYKDHDSGKRQPSLLSLKNALVSVLKQFKAAYLVLDALDECLAEERQKHLFDFLGDIMLLDPVHVFATSRTETDIEDYFEIETSCTVNLNESLIQNDIMSYISSVLETKTFKIFSPEAKALARDTLYKQSHGMFLWVECQLKELAECVSDAQMIAESKKLPLSLEDTYQRILKKIPEKHFKMIHYILQWIAFAACPITMGELQTAMESQQFIFMTQAF</sequence>
<dbReference type="OrthoDB" id="7464126at2759"/>
<dbReference type="STRING" id="205917.A0A4Y9YXV6"/>
<name>A0A4Y9YXV6_9AGAM</name>
<reference evidence="3 4" key="1">
    <citation type="submission" date="2019-02" db="EMBL/GenBank/DDBJ databases">
        <title>Genome sequencing of the rare red list fungi Dentipellis fragilis.</title>
        <authorList>
            <person name="Buettner E."/>
            <person name="Kellner H."/>
        </authorList>
    </citation>
    <scope>NUCLEOTIDE SEQUENCE [LARGE SCALE GENOMIC DNA]</scope>
    <source>
        <strain evidence="3 4">DSM 105465</strain>
    </source>
</reference>
<gene>
    <name evidence="3" type="ORF">EVG20_g4692</name>
</gene>
<dbReference type="AlphaFoldDB" id="A0A4Y9YXV6"/>
<keyword evidence="1" id="KW-0677">Repeat</keyword>
<protein>
    <recommendedName>
        <fullName evidence="2">Nephrocystin 3-like N-terminal domain-containing protein</fullName>
    </recommendedName>
</protein>
<dbReference type="EMBL" id="SEOQ01000251">
    <property type="protein sequence ID" value="TFY66401.1"/>
    <property type="molecule type" value="Genomic_DNA"/>
</dbReference>
<accession>A0A4Y9YXV6</accession>
<dbReference type="PANTHER" id="PTHR10039">
    <property type="entry name" value="AMELOGENIN"/>
    <property type="match status" value="1"/>
</dbReference>
<evidence type="ECO:0000313" key="4">
    <source>
        <dbReference type="Proteomes" id="UP000298327"/>
    </source>
</evidence>
<evidence type="ECO:0000313" key="3">
    <source>
        <dbReference type="EMBL" id="TFY66401.1"/>
    </source>
</evidence>
<evidence type="ECO:0000256" key="1">
    <source>
        <dbReference type="ARBA" id="ARBA00022737"/>
    </source>
</evidence>
<feature type="domain" description="Nephrocystin 3-like N-terminal" evidence="2">
    <location>
        <begin position="97"/>
        <end position="237"/>
    </location>
</feature>
<dbReference type="Pfam" id="PF24883">
    <property type="entry name" value="NPHP3_N"/>
    <property type="match status" value="1"/>
</dbReference>
<dbReference type="InterPro" id="IPR056884">
    <property type="entry name" value="NPHP3-like_N"/>
</dbReference>
<dbReference type="Proteomes" id="UP000298327">
    <property type="component" value="Unassembled WGS sequence"/>
</dbReference>
<dbReference type="InterPro" id="IPR027417">
    <property type="entry name" value="P-loop_NTPase"/>
</dbReference>
<dbReference type="SUPFAM" id="SSF52540">
    <property type="entry name" value="P-loop containing nucleoside triphosphate hydrolases"/>
    <property type="match status" value="1"/>
</dbReference>
<dbReference type="Gene3D" id="3.40.50.300">
    <property type="entry name" value="P-loop containing nucleotide triphosphate hydrolases"/>
    <property type="match status" value="1"/>
</dbReference>
<comment type="caution">
    <text evidence="3">The sequence shown here is derived from an EMBL/GenBank/DDBJ whole genome shotgun (WGS) entry which is preliminary data.</text>
</comment>